<comment type="caution">
    <text evidence="2">The sequence shown here is derived from an EMBL/GenBank/DDBJ whole genome shotgun (WGS) entry which is preliminary data.</text>
</comment>
<evidence type="ECO:0000256" key="1">
    <source>
        <dbReference type="SAM" id="SignalP"/>
    </source>
</evidence>
<evidence type="ECO:0000313" key="3">
    <source>
        <dbReference type="Proteomes" id="UP000321798"/>
    </source>
</evidence>
<feature type="signal peptide" evidence="1">
    <location>
        <begin position="1"/>
        <end position="28"/>
    </location>
</feature>
<dbReference type="RefSeq" id="WP_179561614.1">
    <property type="nucleotide sequence ID" value="NZ_BAABBJ010000005.1"/>
</dbReference>
<name>A0A512P8N8_9CELL</name>
<keyword evidence="1" id="KW-0732">Signal</keyword>
<sequence length="291" mass="30914">MRSATEGRPRVAAVLLTCCAVVSLGACAADPVQDGPTPLWSYLTQFSERGTAEAERIRVAQTDQVAACMHAAGFEFAPVPDDLWQVQAVASPPRDDDWVEQHGYGLTEGAPTTTVEHTPSPNDAIVEAFTPAEREAYDLALTGPDGTGGCVGDATTSEPAWFDDPTYRELFEQATALGEQAEKDPAVVSAVATWRECMAEAGQPGYDDPADARLQLSERVSDAEVNGPGTVPAGRRAELLAAEVDVAVADRRCTASSGIEAARTAAVTVLEQEYVDEHRAELDAWLPAAQR</sequence>
<proteinExistence type="predicted"/>
<accession>A0A512P8N8</accession>
<evidence type="ECO:0008006" key="4">
    <source>
        <dbReference type="Google" id="ProtNLM"/>
    </source>
</evidence>
<dbReference type="PROSITE" id="PS51257">
    <property type="entry name" value="PROKAR_LIPOPROTEIN"/>
    <property type="match status" value="1"/>
</dbReference>
<dbReference type="Proteomes" id="UP000321798">
    <property type="component" value="Unassembled WGS sequence"/>
</dbReference>
<feature type="chain" id="PRO_5022052984" description="Lipoprotein" evidence="1">
    <location>
        <begin position="29"/>
        <end position="291"/>
    </location>
</feature>
<gene>
    <name evidence="2" type="ORF">CSO01_02910</name>
</gene>
<reference evidence="2 3" key="1">
    <citation type="submission" date="2019-07" db="EMBL/GenBank/DDBJ databases">
        <title>Whole genome shotgun sequence of Cellulomonas soli NBRC 109434.</title>
        <authorList>
            <person name="Hosoyama A."/>
            <person name="Uohara A."/>
            <person name="Ohji S."/>
            <person name="Ichikawa N."/>
        </authorList>
    </citation>
    <scope>NUCLEOTIDE SEQUENCE [LARGE SCALE GENOMIC DNA]</scope>
    <source>
        <strain evidence="2 3">NBRC 109434</strain>
    </source>
</reference>
<organism evidence="2 3">
    <name type="scientific">Cellulomonas soli</name>
    <dbReference type="NCBI Taxonomy" id="931535"/>
    <lineage>
        <taxon>Bacteria</taxon>
        <taxon>Bacillati</taxon>
        <taxon>Actinomycetota</taxon>
        <taxon>Actinomycetes</taxon>
        <taxon>Micrococcales</taxon>
        <taxon>Cellulomonadaceae</taxon>
        <taxon>Cellulomonas</taxon>
    </lineage>
</organism>
<dbReference type="AlphaFoldDB" id="A0A512P8N8"/>
<protein>
    <recommendedName>
        <fullName evidence="4">Lipoprotein</fullName>
    </recommendedName>
</protein>
<evidence type="ECO:0000313" key="2">
    <source>
        <dbReference type="EMBL" id="GEP67576.1"/>
    </source>
</evidence>
<dbReference type="EMBL" id="BKAL01000001">
    <property type="protein sequence ID" value="GEP67576.1"/>
    <property type="molecule type" value="Genomic_DNA"/>
</dbReference>
<keyword evidence="3" id="KW-1185">Reference proteome</keyword>